<accession>A0A1Q9C1L5</accession>
<gene>
    <name evidence="1" type="ORF">AK812_SmicGene43209</name>
</gene>
<comment type="caution">
    <text evidence="1">The sequence shown here is derived from an EMBL/GenBank/DDBJ whole genome shotgun (WGS) entry which is preliminary data.</text>
</comment>
<reference evidence="1 2" key="1">
    <citation type="submission" date="2016-02" db="EMBL/GenBank/DDBJ databases">
        <title>Genome analysis of coral dinoflagellate symbionts highlights evolutionary adaptations to a symbiotic lifestyle.</title>
        <authorList>
            <person name="Aranda M."/>
            <person name="Li Y."/>
            <person name="Liew Y.J."/>
            <person name="Baumgarten S."/>
            <person name="Simakov O."/>
            <person name="Wilson M."/>
            <person name="Piel J."/>
            <person name="Ashoor H."/>
            <person name="Bougouffa S."/>
            <person name="Bajic V.B."/>
            <person name="Ryu T."/>
            <person name="Ravasi T."/>
            <person name="Bayer T."/>
            <person name="Micklem G."/>
            <person name="Kim H."/>
            <person name="Bhak J."/>
            <person name="Lajeunesse T.C."/>
            <person name="Voolstra C.R."/>
        </authorList>
    </citation>
    <scope>NUCLEOTIDE SEQUENCE [LARGE SCALE GENOMIC DNA]</scope>
    <source>
        <strain evidence="1 2">CCMP2467</strain>
    </source>
</reference>
<organism evidence="1 2">
    <name type="scientific">Symbiodinium microadriaticum</name>
    <name type="common">Dinoflagellate</name>
    <name type="synonym">Zooxanthella microadriatica</name>
    <dbReference type="NCBI Taxonomy" id="2951"/>
    <lineage>
        <taxon>Eukaryota</taxon>
        <taxon>Sar</taxon>
        <taxon>Alveolata</taxon>
        <taxon>Dinophyceae</taxon>
        <taxon>Suessiales</taxon>
        <taxon>Symbiodiniaceae</taxon>
        <taxon>Symbiodinium</taxon>
    </lineage>
</organism>
<sequence>MAETAVVDLGYRYSRAAVHHRNPLQSRQSPGWGCGESVWSALLRFNLDGRGWEMIRGAALQRVRSESVEMQAFSKFMHGKAIPMQLVRLESVEMQAFSKFMHGKAIPMQLDGPAALLRALTDVSDPARPVISSGSRLPLRVELLQTANGFIERQIELSSVSWGARSKVGNAGIPGSETLDMLIQMSPEGTASADLRLNRIAVEQRFEKQQIRRGHFSQLPVHKCFGAPQEPENWLVEARSRVENHVSVFCCDLSAPRGAWRKLPLWEAESADWSSQLGGTSDVAGPSLQKLPAVDATVAVAACGAARRFERVSMQGRSRVVRVALIEFHSRVGPRYACCMYARSPVLRCITGGHAGIPGSEALDMLIRMSPERSASADLRLNRIAVEQRFV</sequence>
<keyword evidence="2" id="KW-1185">Reference proteome</keyword>
<evidence type="ECO:0000313" key="2">
    <source>
        <dbReference type="Proteomes" id="UP000186817"/>
    </source>
</evidence>
<evidence type="ECO:0000313" key="1">
    <source>
        <dbReference type="EMBL" id="OLP76807.1"/>
    </source>
</evidence>
<name>A0A1Q9C1L5_SYMMI</name>
<protein>
    <submittedName>
        <fullName evidence="1">Uncharacterized protein</fullName>
    </submittedName>
</protein>
<dbReference type="Proteomes" id="UP000186817">
    <property type="component" value="Unassembled WGS sequence"/>
</dbReference>
<dbReference type="AlphaFoldDB" id="A0A1Q9C1L5"/>
<dbReference type="EMBL" id="LSRX01001913">
    <property type="protein sequence ID" value="OLP76807.1"/>
    <property type="molecule type" value="Genomic_DNA"/>
</dbReference>
<proteinExistence type="predicted"/>